<organism evidence="2 3">
    <name type="scientific">Frankia nepalensis</name>
    <dbReference type="NCBI Taxonomy" id="1836974"/>
    <lineage>
        <taxon>Bacteria</taxon>
        <taxon>Bacillati</taxon>
        <taxon>Actinomycetota</taxon>
        <taxon>Actinomycetes</taxon>
        <taxon>Frankiales</taxon>
        <taxon>Frankiaceae</taxon>
        <taxon>Frankia</taxon>
    </lineage>
</organism>
<sequence>MAQPDEFSVDPAVFPGRVLPGRRRTRSRISRRTGGRAALDPVRTIADWAAATRRTDARFDSPEVRARVERGPEHRLVAVPSPAGPGPR</sequence>
<keyword evidence="3" id="KW-1185">Reference proteome</keyword>
<dbReference type="AlphaFoldDB" id="A0A937RGZ6"/>
<dbReference type="Proteomes" id="UP000604475">
    <property type="component" value="Unassembled WGS sequence"/>
</dbReference>
<evidence type="ECO:0000313" key="2">
    <source>
        <dbReference type="EMBL" id="MBL7632031.1"/>
    </source>
</evidence>
<reference evidence="2" key="1">
    <citation type="submission" date="2020-12" db="EMBL/GenBank/DDBJ databases">
        <title>Genomic characterization of non-nitrogen-fixing Frankia strains.</title>
        <authorList>
            <person name="Carlos-Shanley C."/>
            <person name="Guerra T."/>
            <person name="Hahn D."/>
        </authorList>
    </citation>
    <scope>NUCLEOTIDE SEQUENCE</scope>
    <source>
        <strain evidence="2">CN6</strain>
    </source>
</reference>
<comment type="caution">
    <text evidence="2">The sequence shown here is derived from an EMBL/GenBank/DDBJ whole genome shotgun (WGS) entry which is preliminary data.</text>
</comment>
<feature type="compositionally biased region" description="Basic and acidic residues" evidence="1">
    <location>
        <begin position="63"/>
        <end position="76"/>
    </location>
</feature>
<accession>A0A937RGZ6</accession>
<evidence type="ECO:0000313" key="3">
    <source>
        <dbReference type="Proteomes" id="UP000604475"/>
    </source>
</evidence>
<dbReference type="EMBL" id="JAEACQ010000293">
    <property type="protein sequence ID" value="MBL7632031.1"/>
    <property type="molecule type" value="Genomic_DNA"/>
</dbReference>
<proteinExistence type="predicted"/>
<name>A0A937RGZ6_9ACTN</name>
<feature type="region of interest" description="Disordered" evidence="1">
    <location>
        <begin position="63"/>
        <end position="88"/>
    </location>
</feature>
<evidence type="ECO:0000256" key="1">
    <source>
        <dbReference type="SAM" id="MobiDB-lite"/>
    </source>
</evidence>
<gene>
    <name evidence="2" type="ORF">I7412_33710</name>
</gene>
<protein>
    <submittedName>
        <fullName evidence="2">Uncharacterized protein</fullName>
    </submittedName>
</protein>